<evidence type="ECO:0000259" key="2">
    <source>
        <dbReference type="Pfam" id="PF13280"/>
    </source>
</evidence>
<reference evidence="4 7" key="3">
    <citation type="journal article" date="2019" name="Nat. Med.">
        <title>A library of human gut bacterial isolates paired with longitudinal multiomics data enables mechanistic microbiome research.</title>
        <authorList>
            <person name="Poyet M."/>
            <person name="Groussin M."/>
            <person name="Gibbons S.M."/>
            <person name="Avila-Pacheco J."/>
            <person name="Jiang X."/>
            <person name="Kearney S.M."/>
            <person name="Perrotta A.R."/>
            <person name="Berdy B."/>
            <person name="Zhao S."/>
            <person name="Lieberman T.D."/>
            <person name="Swanson P.K."/>
            <person name="Smith M."/>
            <person name="Roesemann S."/>
            <person name="Alexander J.E."/>
            <person name="Rich S.A."/>
            <person name="Livny J."/>
            <person name="Vlamakis H."/>
            <person name="Clish C."/>
            <person name="Bullock K."/>
            <person name="Deik A."/>
            <person name="Scott J."/>
            <person name="Pierce K.A."/>
            <person name="Xavier R.J."/>
            <person name="Alm E.J."/>
        </authorList>
    </citation>
    <scope>NUCLEOTIDE SEQUENCE [LARGE SCALE GENOMIC DNA]</scope>
    <source>
        <strain evidence="4 7">BIOML-A2</strain>
    </source>
</reference>
<comment type="caution">
    <text evidence="5">The sequence shown here is derived from an EMBL/GenBank/DDBJ whole genome shotgun (WGS) entry which is preliminary data.</text>
</comment>
<protein>
    <submittedName>
        <fullName evidence="5">Predicted DNA-binding transcriptional regulator YafY, contains an HTH and WYL domains</fullName>
    </submittedName>
    <submittedName>
        <fullName evidence="4">WYL domain-containing protein</fullName>
    </submittedName>
</protein>
<dbReference type="AlphaFoldDB" id="A0AAQ1MFF9"/>
<feature type="domain" description="Helix-turn-helix type 11" evidence="1">
    <location>
        <begin position="12"/>
        <end position="56"/>
    </location>
</feature>
<dbReference type="InterPro" id="IPR026881">
    <property type="entry name" value="WYL_dom"/>
</dbReference>
<dbReference type="InterPro" id="IPR036390">
    <property type="entry name" value="WH_DNA-bd_sf"/>
</dbReference>
<dbReference type="Pfam" id="PF25583">
    <property type="entry name" value="WCX"/>
    <property type="match status" value="1"/>
</dbReference>
<evidence type="ECO:0000313" key="7">
    <source>
        <dbReference type="Proteomes" id="UP000474718"/>
    </source>
</evidence>
<proteinExistence type="predicted"/>
<dbReference type="Gene3D" id="1.10.10.10">
    <property type="entry name" value="Winged helix-like DNA-binding domain superfamily/Winged helix DNA-binding domain"/>
    <property type="match status" value="1"/>
</dbReference>
<dbReference type="EMBL" id="FQVY01000004">
    <property type="protein sequence ID" value="SHG46808.1"/>
    <property type="molecule type" value="Genomic_DNA"/>
</dbReference>
<keyword evidence="7" id="KW-1185">Reference proteome</keyword>
<sequence>MQIQRLFSELCLLLRRERVTCEEMARLYEVAPRTIYRDMDVLSGAGIPVYTQRGRGGGVALLPGFALPRTLLTEAEQGAVLAALQGAAAAGAEGASALDKLSALFARGEEEEHWLAVDFSPWGGDRAAQETFYLLKEAILGRRVLAFRYYSARGEATQREVEPRQLVFKGQAWYLWAWCRKRGDWRFFKLLRMEGVRDTGEPFSPRPAPPELAEVEPGGFGRPVSLRLRFAPSAAFRLAEEFAPSQLQRQADGSAVVELDFPEGEWLYSYLLSFGEGCLVESPAPVRRELARRAAAVAEAAGWADGKKR</sequence>
<evidence type="ECO:0000313" key="5">
    <source>
        <dbReference type="EMBL" id="SHG46808.1"/>
    </source>
</evidence>
<dbReference type="InterPro" id="IPR013196">
    <property type="entry name" value="HTH_11"/>
</dbReference>
<dbReference type="InterPro" id="IPR051534">
    <property type="entry name" value="CBASS_pafABC_assoc_protein"/>
</dbReference>
<dbReference type="InterPro" id="IPR036388">
    <property type="entry name" value="WH-like_DNA-bd_sf"/>
</dbReference>
<dbReference type="InterPro" id="IPR057727">
    <property type="entry name" value="WCX_dom"/>
</dbReference>
<reference evidence="5" key="2">
    <citation type="submission" date="2016-11" db="EMBL/GenBank/DDBJ databases">
        <authorList>
            <person name="Varghese N."/>
            <person name="Submissions S."/>
        </authorList>
    </citation>
    <scope>NUCLEOTIDE SEQUENCE</scope>
    <source>
        <strain evidence="5">DSM 4029</strain>
    </source>
</reference>
<evidence type="ECO:0000259" key="1">
    <source>
        <dbReference type="Pfam" id="PF08279"/>
    </source>
</evidence>
<dbReference type="EMBL" id="WWVX01000003">
    <property type="protein sequence ID" value="MZL69415.1"/>
    <property type="molecule type" value="Genomic_DNA"/>
</dbReference>
<dbReference type="SUPFAM" id="SSF46785">
    <property type="entry name" value="Winged helix' DNA-binding domain"/>
    <property type="match status" value="1"/>
</dbReference>
<evidence type="ECO:0000313" key="6">
    <source>
        <dbReference type="Proteomes" id="UP000184089"/>
    </source>
</evidence>
<evidence type="ECO:0000313" key="4">
    <source>
        <dbReference type="EMBL" id="MZL69415.1"/>
    </source>
</evidence>
<dbReference type="InterPro" id="IPR028349">
    <property type="entry name" value="PafC-like"/>
</dbReference>
<dbReference type="Pfam" id="PF08279">
    <property type="entry name" value="HTH_11"/>
    <property type="match status" value="1"/>
</dbReference>
<dbReference type="Proteomes" id="UP000474718">
    <property type="component" value="Unassembled WGS sequence"/>
</dbReference>
<reference evidence="6" key="1">
    <citation type="submission" date="2016-11" db="EMBL/GenBank/DDBJ databases">
        <authorList>
            <person name="Jaros S."/>
            <person name="Januszkiewicz K."/>
            <person name="Wedrychowicz H."/>
        </authorList>
    </citation>
    <scope>NUCLEOTIDE SEQUENCE [LARGE SCALE GENOMIC DNA]</scope>
    <source>
        <strain evidence="6">DSM 4029</strain>
    </source>
</reference>
<dbReference type="PIRSF" id="PIRSF016838">
    <property type="entry name" value="PafC"/>
    <property type="match status" value="1"/>
</dbReference>
<dbReference type="GO" id="GO:0003677">
    <property type="term" value="F:DNA binding"/>
    <property type="evidence" value="ECO:0007669"/>
    <property type="project" value="UniProtKB-KW"/>
</dbReference>
<dbReference type="PROSITE" id="PS52050">
    <property type="entry name" value="WYL"/>
    <property type="match status" value="1"/>
</dbReference>
<feature type="domain" description="WYL" evidence="2">
    <location>
        <begin position="131"/>
        <end position="197"/>
    </location>
</feature>
<dbReference type="PANTHER" id="PTHR34580">
    <property type="match status" value="1"/>
</dbReference>
<dbReference type="RefSeq" id="WP_021661112.1">
    <property type="nucleotide sequence ID" value="NZ_FQVY01000004.1"/>
</dbReference>
<feature type="domain" description="WCX" evidence="3">
    <location>
        <begin position="223"/>
        <end position="298"/>
    </location>
</feature>
<name>A0AAQ1MFF9_9FIRM</name>
<dbReference type="PANTHER" id="PTHR34580:SF1">
    <property type="entry name" value="PROTEIN PAFC"/>
    <property type="match status" value="1"/>
</dbReference>
<dbReference type="Proteomes" id="UP000184089">
    <property type="component" value="Unassembled WGS sequence"/>
</dbReference>
<accession>A0AAQ1MFF9</accession>
<dbReference type="Pfam" id="PF13280">
    <property type="entry name" value="WYL"/>
    <property type="match status" value="1"/>
</dbReference>
<organism evidence="5 6">
    <name type="scientific">Bittarella massiliensis</name>
    <name type="common">ex Durand et al. 2017</name>
    <dbReference type="NCBI Taxonomy" id="1720313"/>
    <lineage>
        <taxon>Bacteria</taxon>
        <taxon>Bacillati</taxon>
        <taxon>Bacillota</taxon>
        <taxon>Clostridia</taxon>
        <taxon>Eubacteriales</taxon>
        <taxon>Oscillospiraceae</taxon>
        <taxon>Bittarella (ex Durand et al. 2017)</taxon>
    </lineage>
</organism>
<evidence type="ECO:0000259" key="3">
    <source>
        <dbReference type="Pfam" id="PF25583"/>
    </source>
</evidence>
<keyword evidence="5" id="KW-0238">DNA-binding</keyword>
<gene>
    <name evidence="4" type="ORF">GT747_06495</name>
    <name evidence="5" type="ORF">SAMN05444424_2482</name>
</gene>